<dbReference type="EMBL" id="LNIX01000023">
    <property type="protein sequence ID" value="OXA43151.1"/>
    <property type="molecule type" value="Genomic_DNA"/>
</dbReference>
<organism evidence="1 2">
    <name type="scientific">Folsomia candida</name>
    <name type="common">Springtail</name>
    <dbReference type="NCBI Taxonomy" id="158441"/>
    <lineage>
        <taxon>Eukaryota</taxon>
        <taxon>Metazoa</taxon>
        <taxon>Ecdysozoa</taxon>
        <taxon>Arthropoda</taxon>
        <taxon>Hexapoda</taxon>
        <taxon>Collembola</taxon>
        <taxon>Entomobryomorpha</taxon>
        <taxon>Isotomoidea</taxon>
        <taxon>Isotomidae</taxon>
        <taxon>Proisotominae</taxon>
        <taxon>Folsomia</taxon>
    </lineage>
</organism>
<sequence>MNPSSGVLVDSKKHSGYPGLKRQVVSVPCKMNTYLRRLEIPPGHYRRTAYRDERGWESLKSNHVVRVLISDNNLQTIIQHLVGEPSRLHYQQVNQHRSSRTKFLSLLTNGPFEIYHNTNNEKSGSVIPGPSKFRKKQNLHNILLDGNQPFDENEMKTCVNKLLHKASVEIYNIAEPNLIQLNYLNEIKIEEEIFKRITKSNSTYAVCPVMHKSIWFLLEINMGESKVQSIVPAYNDNDPILKESDLLVKALIKEVLTKSSPTWTELQKLQLKIRDQDANLSNVTAIMILRQLISKLETDNWVTSID</sequence>
<dbReference type="Proteomes" id="UP000198287">
    <property type="component" value="Unassembled WGS sequence"/>
</dbReference>
<comment type="caution">
    <text evidence="1">The sequence shown here is derived from an EMBL/GenBank/DDBJ whole genome shotgun (WGS) entry which is preliminary data.</text>
</comment>
<gene>
    <name evidence="1" type="ORF">Fcan01_21937</name>
</gene>
<evidence type="ECO:0000313" key="1">
    <source>
        <dbReference type="EMBL" id="OXA43151.1"/>
    </source>
</evidence>
<dbReference type="AlphaFoldDB" id="A0A226DEZ0"/>
<proteinExistence type="predicted"/>
<keyword evidence="2" id="KW-1185">Reference proteome</keyword>
<reference evidence="1 2" key="1">
    <citation type="submission" date="2015-12" db="EMBL/GenBank/DDBJ databases">
        <title>The genome of Folsomia candida.</title>
        <authorList>
            <person name="Faddeeva A."/>
            <person name="Derks M.F."/>
            <person name="Anvar Y."/>
            <person name="Smit S."/>
            <person name="Van Straalen N."/>
            <person name="Roelofs D."/>
        </authorList>
    </citation>
    <scope>NUCLEOTIDE SEQUENCE [LARGE SCALE GENOMIC DNA]</scope>
    <source>
        <strain evidence="1 2">VU population</strain>
        <tissue evidence="1">Whole body</tissue>
    </source>
</reference>
<protein>
    <submittedName>
        <fullName evidence="1">Uncharacterized protein</fullName>
    </submittedName>
</protein>
<evidence type="ECO:0000313" key="2">
    <source>
        <dbReference type="Proteomes" id="UP000198287"/>
    </source>
</evidence>
<name>A0A226DEZ0_FOLCA</name>
<accession>A0A226DEZ0</accession>